<feature type="domain" description="DEK-C" evidence="12">
    <location>
        <begin position="483"/>
        <end position="541"/>
    </location>
</feature>
<dbReference type="PRINTS" id="PR00621">
    <property type="entry name" value="HISTONEH2B"/>
</dbReference>
<dbReference type="Proteomes" id="UP000591131">
    <property type="component" value="Unassembled WGS sequence"/>
</dbReference>
<dbReference type="PROSITE" id="PS51998">
    <property type="entry name" value="DEK_C"/>
    <property type="match status" value="1"/>
</dbReference>
<dbReference type="InterPro" id="IPR014876">
    <property type="entry name" value="DEK_C"/>
</dbReference>
<evidence type="ECO:0000313" key="13">
    <source>
        <dbReference type="EMBL" id="KAF4667859.1"/>
    </source>
</evidence>
<feature type="compositionally biased region" description="Basic residues" evidence="11">
    <location>
        <begin position="1"/>
        <end position="11"/>
    </location>
</feature>
<dbReference type="InterPro" id="IPR009072">
    <property type="entry name" value="Histone-fold"/>
</dbReference>
<dbReference type="GO" id="GO:0005634">
    <property type="term" value="C:nucleus"/>
    <property type="evidence" value="ECO:0007669"/>
    <property type="project" value="UniProtKB-SubCell"/>
</dbReference>
<keyword evidence="14" id="KW-1185">Reference proteome</keyword>
<proteinExistence type="inferred from homology"/>
<dbReference type="InterPro" id="IPR055333">
    <property type="entry name" value="HISTONE_H2B_site"/>
</dbReference>
<dbReference type="InterPro" id="IPR007125">
    <property type="entry name" value="H2A/H2B/H3"/>
</dbReference>
<dbReference type="AlphaFoldDB" id="A0A7J6M8M2"/>
<comment type="subunit">
    <text evidence="5 10">The nucleosome is a histone octamer containing two molecules each of H2A, H2B, H3 and H4 assembled in one H3-H4 heterotetramer and two H2A-H2B heterodimers. The octamer wraps approximately 147 bp of DNA.</text>
</comment>
<dbReference type="InterPro" id="IPR000558">
    <property type="entry name" value="Histone_H2B"/>
</dbReference>
<dbReference type="GO" id="GO:0000786">
    <property type="term" value="C:nucleosome"/>
    <property type="evidence" value="ECO:0007669"/>
    <property type="project" value="UniProtKB-KW"/>
</dbReference>
<keyword evidence="9 10" id="KW-0544">Nucleosome core</keyword>
<dbReference type="OrthoDB" id="1166527at2759"/>
<dbReference type="SMART" id="SM00427">
    <property type="entry name" value="H2B"/>
    <property type="match status" value="1"/>
</dbReference>
<evidence type="ECO:0000313" key="14">
    <source>
        <dbReference type="Proteomes" id="UP000591131"/>
    </source>
</evidence>
<comment type="similarity">
    <text evidence="4 10">Belongs to the histone H2B family.</text>
</comment>
<reference evidence="13 14" key="1">
    <citation type="submission" date="2020-04" db="EMBL/GenBank/DDBJ databases">
        <title>Perkinsus chesapeaki whole genome sequence.</title>
        <authorList>
            <person name="Bogema D.R."/>
        </authorList>
    </citation>
    <scope>NUCLEOTIDE SEQUENCE [LARGE SCALE GENOMIC DNA]</scope>
    <source>
        <strain evidence="13">ATCC PRA-425</strain>
    </source>
</reference>
<evidence type="ECO:0000256" key="4">
    <source>
        <dbReference type="ARBA" id="ARBA00006846"/>
    </source>
</evidence>
<protein>
    <recommendedName>
        <fullName evidence="10">Histone H2B</fullName>
    </recommendedName>
</protein>
<name>A0A7J6M8M2_PERCH</name>
<evidence type="ECO:0000259" key="12">
    <source>
        <dbReference type="PROSITE" id="PS51998"/>
    </source>
</evidence>
<comment type="subcellular location">
    <subcellularLocation>
        <location evidence="3">Chromosome</location>
    </subcellularLocation>
    <subcellularLocation>
        <location evidence="2 10">Nucleus</location>
    </subcellularLocation>
</comment>
<dbReference type="SUPFAM" id="SSF109715">
    <property type="entry name" value="DEK C-terminal domain"/>
    <property type="match status" value="1"/>
</dbReference>
<dbReference type="Gene3D" id="1.10.20.10">
    <property type="entry name" value="Histone, subunit A"/>
    <property type="match status" value="1"/>
</dbReference>
<evidence type="ECO:0000256" key="10">
    <source>
        <dbReference type="RuleBase" id="RU000451"/>
    </source>
</evidence>
<evidence type="ECO:0000256" key="6">
    <source>
        <dbReference type="ARBA" id="ARBA00022454"/>
    </source>
</evidence>
<evidence type="ECO:0000256" key="1">
    <source>
        <dbReference type="ARBA" id="ARBA00002001"/>
    </source>
</evidence>
<dbReference type="Pfam" id="PF08766">
    <property type="entry name" value="DEK_C"/>
    <property type="match status" value="1"/>
</dbReference>
<comment type="caution">
    <text evidence="13">The sequence shown here is derived from an EMBL/GenBank/DDBJ whole genome shotgun (WGS) entry which is preliminary data.</text>
</comment>
<feature type="region of interest" description="Disordered" evidence="11">
    <location>
        <begin position="1"/>
        <end position="29"/>
    </location>
</feature>
<comment type="function">
    <text evidence="1">Core component of nucleosome. Nucleosomes wrap and compact DNA into chromatin, limiting DNA accessibility to the cellular machineries which require DNA as a template. Histones thereby play a central role in transcription regulation, DNA repair, DNA replication and chromosomal stability. DNA accessibility is regulated via a complex set of post-translational modifications of histones, also called histone code, and nucleosome remodeling.</text>
</comment>
<dbReference type="GO" id="GO:0046982">
    <property type="term" value="F:protein heterodimerization activity"/>
    <property type="evidence" value="ECO:0007669"/>
    <property type="project" value="InterPro"/>
</dbReference>
<dbReference type="Pfam" id="PF00125">
    <property type="entry name" value="Histone"/>
    <property type="match status" value="1"/>
</dbReference>
<dbReference type="GO" id="GO:0003677">
    <property type="term" value="F:DNA binding"/>
    <property type="evidence" value="ECO:0007669"/>
    <property type="project" value="UniProtKB-KW"/>
</dbReference>
<evidence type="ECO:0000256" key="5">
    <source>
        <dbReference type="ARBA" id="ARBA00011538"/>
    </source>
</evidence>
<dbReference type="EMBL" id="JAAPAO010000202">
    <property type="protein sequence ID" value="KAF4667859.1"/>
    <property type="molecule type" value="Genomic_DNA"/>
</dbReference>
<dbReference type="PANTHER" id="PTHR23428">
    <property type="entry name" value="HISTONE H2B"/>
    <property type="match status" value="1"/>
</dbReference>
<evidence type="ECO:0000256" key="3">
    <source>
        <dbReference type="ARBA" id="ARBA00004286"/>
    </source>
</evidence>
<evidence type="ECO:0000256" key="2">
    <source>
        <dbReference type="ARBA" id="ARBA00004123"/>
    </source>
</evidence>
<dbReference type="PROSITE" id="PS00357">
    <property type="entry name" value="HISTONE_H2B"/>
    <property type="match status" value="1"/>
</dbReference>
<dbReference type="CDD" id="cd22910">
    <property type="entry name" value="HFD_H2B"/>
    <property type="match status" value="1"/>
</dbReference>
<dbReference type="SUPFAM" id="SSF47113">
    <property type="entry name" value="Histone-fold"/>
    <property type="match status" value="1"/>
</dbReference>
<keyword evidence="8 10" id="KW-0539">Nucleus</keyword>
<keyword evidence="6 10" id="KW-0158">Chromosome</keyword>
<gene>
    <name evidence="13" type="ORF">FOL47_003365</name>
</gene>
<dbReference type="GO" id="GO:0030527">
    <property type="term" value="F:structural constituent of chromatin"/>
    <property type="evidence" value="ECO:0007669"/>
    <property type="project" value="InterPro"/>
</dbReference>
<evidence type="ECO:0000256" key="7">
    <source>
        <dbReference type="ARBA" id="ARBA00023125"/>
    </source>
</evidence>
<accession>A0A7J6M8M2</accession>
<sequence length="593" mass="66458">MLPKGVKHPTAGKKTAGKGPSTEVRRTGIKKKKRTESFALYIYKVLKQVHSDVGISKKSMSIMNSFINDIFDRLATEAIRLIRYNKKKTLTSREIQTALRLLLPGELSKHAVSEGTKAVTKYTSSAPMGLPGQGSSANLPTTLSLEQCSCPAGMKHTDRCVLGLSEFTPLIIRNRRSRMMRRHSEAAGATILGNLENSDALRGQAYEIVEGVVSGLSKFVSTAIPTPPVDAIPSLLRPPISTSALPTLNDATKLVLVTTLRPLEGSKCDILTAFMEESRKPVVPAYHFREVLETLCRRSTYVEDKRWIFRDWLDYSIEVLLLLCGKSQEWLQQLRPRCQQSLALSARLEAELRDPHWELLYLLSLRETDIDLYQHLLSTWFETSVENAVEEEEPGNVQSERSDDTFTWMVETLVEHVAELPVVAVESVIKKSGFISHLDPTSGGGYLGLQRRERLVIFPSHWDSLSLCVEQVDRSPYISPADGIETDTLESAVKQVVSSSDLERVSLRELRRKLEQKLGLPELALDKNKNTIKEMVGKAITEAEQKAEEKVKPEVVAEPWSRSNIKVPVGKNKVMASCQFQIIVQKSKEWPEK</sequence>
<keyword evidence="7 10" id="KW-0238">DNA-binding</keyword>
<organism evidence="13 14">
    <name type="scientific">Perkinsus chesapeaki</name>
    <name type="common">Clam parasite</name>
    <name type="synonym">Perkinsus andrewsi</name>
    <dbReference type="NCBI Taxonomy" id="330153"/>
    <lineage>
        <taxon>Eukaryota</taxon>
        <taxon>Sar</taxon>
        <taxon>Alveolata</taxon>
        <taxon>Perkinsozoa</taxon>
        <taxon>Perkinsea</taxon>
        <taxon>Perkinsida</taxon>
        <taxon>Perkinsidae</taxon>
        <taxon>Perkinsus</taxon>
    </lineage>
</organism>
<evidence type="ECO:0000256" key="11">
    <source>
        <dbReference type="SAM" id="MobiDB-lite"/>
    </source>
</evidence>
<dbReference type="FunFam" id="1.10.20.10:FF:000016">
    <property type="entry name" value="Histone H2B"/>
    <property type="match status" value="1"/>
</dbReference>
<evidence type="ECO:0000256" key="8">
    <source>
        <dbReference type="ARBA" id="ARBA00023242"/>
    </source>
</evidence>
<evidence type="ECO:0000256" key="9">
    <source>
        <dbReference type="ARBA" id="ARBA00023269"/>
    </source>
</evidence>